<evidence type="ECO:0000313" key="8">
    <source>
        <dbReference type="Proteomes" id="UP000275267"/>
    </source>
</evidence>
<keyword evidence="2" id="KW-0808">Transferase</keyword>
<dbReference type="PANTHER" id="PTHR46015">
    <property type="entry name" value="ZGC:172121"/>
    <property type="match status" value="1"/>
</dbReference>
<keyword evidence="4" id="KW-0862">Zinc</keyword>
<keyword evidence="8" id="KW-1185">Reference proteome</keyword>
<dbReference type="PANTHER" id="PTHR46015:SF10">
    <property type="entry name" value="HOMOCYSTEINE S-METHYLTRANSFERASE 3"/>
    <property type="match status" value="1"/>
</dbReference>
<reference evidence="8" key="1">
    <citation type="journal article" date="2019" name="Nat. Commun.">
        <title>The genome of broomcorn millet.</title>
        <authorList>
            <person name="Zou C."/>
            <person name="Miki D."/>
            <person name="Li D."/>
            <person name="Tang Q."/>
            <person name="Xiao L."/>
            <person name="Rajput S."/>
            <person name="Deng P."/>
            <person name="Jia W."/>
            <person name="Huang R."/>
            <person name="Zhang M."/>
            <person name="Sun Y."/>
            <person name="Hu J."/>
            <person name="Fu X."/>
            <person name="Schnable P.S."/>
            <person name="Li F."/>
            <person name="Zhang H."/>
            <person name="Feng B."/>
            <person name="Zhu X."/>
            <person name="Liu R."/>
            <person name="Schnable J.C."/>
            <person name="Zhu J.-K."/>
            <person name="Zhang H."/>
        </authorList>
    </citation>
    <scope>NUCLEOTIDE SEQUENCE [LARGE SCALE GENOMIC DNA]</scope>
</reference>
<gene>
    <name evidence="7" type="ORF">C2845_PM08G27030</name>
</gene>
<protein>
    <recommendedName>
        <fullName evidence="6">Hcy-binding domain-containing protein</fullName>
    </recommendedName>
</protein>
<organism evidence="7 8">
    <name type="scientific">Panicum miliaceum</name>
    <name type="common">Proso millet</name>
    <name type="synonym">Broomcorn millet</name>
    <dbReference type="NCBI Taxonomy" id="4540"/>
    <lineage>
        <taxon>Eukaryota</taxon>
        <taxon>Viridiplantae</taxon>
        <taxon>Streptophyta</taxon>
        <taxon>Embryophyta</taxon>
        <taxon>Tracheophyta</taxon>
        <taxon>Spermatophyta</taxon>
        <taxon>Magnoliopsida</taxon>
        <taxon>Liliopsida</taxon>
        <taxon>Poales</taxon>
        <taxon>Poaceae</taxon>
        <taxon>PACMAD clade</taxon>
        <taxon>Panicoideae</taxon>
        <taxon>Panicodae</taxon>
        <taxon>Paniceae</taxon>
        <taxon>Panicinae</taxon>
        <taxon>Panicum</taxon>
        <taxon>Panicum sect. Panicum</taxon>
    </lineage>
</organism>
<feature type="region of interest" description="Disordered" evidence="5">
    <location>
        <begin position="48"/>
        <end position="118"/>
    </location>
</feature>
<dbReference type="InterPro" id="IPR051486">
    <property type="entry name" value="Hcy_S-methyltransferase"/>
</dbReference>
<dbReference type="AlphaFoldDB" id="A0A3L6R787"/>
<dbReference type="GO" id="GO:0046872">
    <property type="term" value="F:metal ion binding"/>
    <property type="evidence" value="ECO:0007669"/>
    <property type="project" value="UniProtKB-KW"/>
</dbReference>
<dbReference type="InterPro" id="IPR036589">
    <property type="entry name" value="HCY_dom_sf"/>
</dbReference>
<dbReference type="EMBL" id="PQIB02000010">
    <property type="protein sequence ID" value="RLM94257.1"/>
    <property type="molecule type" value="Genomic_DNA"/>
</dbReference>
<evidence type="ECO:0000256" key="2">
    <source>
        <dbReference type="ARBA" id="ARBA00022679"/>
    </source>
</evidence>
<dbReference type="GO" id="GO:0032259">
    <property type="term" value="P:methylation"/>
    <property type="evidence" value="ECO:0007669"/>
    <property type="project" value="UniProtKB-KW"/>
</dbReference>
<dbReference type="Pfam" id="PF02574">
    <property type="entry name" value="S-methyl_trans"/>
    <property type="match status" value="1"/>
</dbReference>
<evidence type="ECO:0000256" key="1">
    <source>
        <dbReference type="ARBA" id="ARBA00022603"/>
    </source>
</evidence>
<dbReference type="InterPro" id="IPR003726">
    <property type="entry name" value="HCY_dom"/>
</dbReference>
<evidence type="ECO:0000313" key="7">
    <source>
        <dbReference type="EMBL" id="RLM94257.1"/>
    </source>
</evidence>
<evidence type="ECO:0000256" key="3">
    <source>
        <dbReference type="ARBA" id="ARBA00022723"/>
    </source>
</evidence>
<feature type="compositionally biased region" description="Basic residues" evidence="5">
    <location>
        <begin position="60"/>
        <end position="76"/>
    </location>
</feature>
<feature type="compositionally biased region" description="Polar residues" evidence="5">
    <location>
        <begin position="106"/>
        <end position="118"/>
    </location>
</feature>
<feature type="region of interest" description="Disordered" evidence="5">
    <location>
        <begin position="1"/>
        <end position="20"/>
    </location>
</feature>
<name>A0A3L6R787_PANMI</name>
<feature type="domain" description="Hcy-binding" evidence="6">
    <location>
        <begin position="98"/>
        <end position="156"/>
    </location>
</feature>
<dbReference type="Proteomes" id="UP000275267">
    <property type="component" value="Unassembled WGS sequence"/>
</dbReference>
<keyword evidence="3" id="KW-0479">Metal-binding</keyword>
<accession>A0A3L6R787</accession>
<dbReference type="STRING" id="4540.A0A3L6R787"/>
<dbReference type="OrthoDB" id="1922999at2759"/>
<comment type="caution">
    <text evidence="7">The sequence shown here is derived from an EMBL/GenBank/DDBJ whole genome shotgun (WGS) entry which is preliminary data.</text>
</comment>
<dbReference type="Gene3D" id="3.20.20.330">
    <property type="entry name" value="Homocysteine-binding-like domain"/>
    <property type="match status" value="1"/>
</dbReference>
<keyword evidence="1" id="KW-0489">Methyltransferase</keyword>
<sequence length="173" mass="18622">MDPLVGARDAGTVPMNRSGRKPLFTRSHFAPLTNDIRIAAWFSFTSRDGASAASGDPIRRVRGRGRVLREGRRRRSEPHGSQPDLRGPSSRSERRRASRSVVYPNSGETALQDSTAGASGTDFVSCVGESRQAWAALIGGCCRTSPPTVQAIARALREADADEYDDLPAVAVL</sequence>
<dbReference type="SUPFAM" id="SSF82282">
    <property type="entry name" value="Homocysteine S-methyltransferase"/>
    <property type="match status" value="1"/>
</dbReference>
<evidence type="ECO:0000256" key="5">
    <source>
        <dbReference type="SAM" id="MobiDB-lite"/>
    </source>
</evidence>
<dbReference type="GO" id="GO:0008898">
    <property type="term" value="F:S-adenosylmethionine-homocysteine S-methyltransferase activity"/>
    <property type="evidence" value="ECO:0007669"/>
    <property type="project" value="TreeGrafter"/>
</dbReference>
<evidence type="ECO:0000256" key="4">
    <source>
        <dbReference type="ARBA" id="ARBA00022833"/>
    </source>
</evidence>
<proteinExistence type="predicted"/>
<evidence type="ECO:0000259" key="6">
    <source>
        <dbReference type="Pfam" id="PF02574"/>
    </source>
</evidence>
<dbReference type="GO" id="GO:0009086">
    <property type="term" value="P:methionine biosynthetic process"/>
    <property type="evidence" value="ECO:0007669"/>
    <property type="project" value="TreeGrafter"/>
</dbReference>
<dbReference type="GO" id="GO:0033528">
    <property type="term" value="P:S-methylmethionine cycle"/>
    <property type="evidence" value="ECO:0007669"/>
    <property type="project" value="TreeGrafter"/>
</dbReference>